<dbReference type="OrthoDB" id="846806at2"/>
<dbReference type="Proteomes" id="UP000321907">
    <property type="component" value="Unassembled WGS sequence"/>
</dbReference>
<reference evidence="1 2" key="1">
    <citation type="submission" date="2019-08" db="EMBL/GenBank/DDBJ databases">
        <title>Lewinella sp. strain SSH13 Genome sequencing and assembly.</title>
        <authorList>
            <person name="Kim I."/>
        </authorList>
    </citation>
    <scope>NUCLEOTIDE SEQUENCE [LARGE SCALE GENOMIC DNA]</scope>
    <source>
        <strain evidence="1 2">SSH13</strain>
    </source>
</reference>
<proteinExistence type="predicted"/>
<dbReference type="AlphaFoldDB" id="A0A5C7FV76"/>
<name>A0A5C7FV76_9BACT</name>
<dbReference type="InterPro" id="IPR032342">
    <property type="entry name" value="DUF4861"/>
</dbReference>
<accession>A0A5C7FV76</accession>
<protein>
    <submittedName>
        <fullName evidence="1">DUF4861 domain-containing protein</fullName>
    </submittedName>
</protein>
<evidence type="ECO:0000313" key="1">
    <source>
        <dbReference type="EMBL" id="TXF90252.1"/>
    </source>
</evidence>
<organism evidence="1 2">
    <name type="scientific">Neolewinella aurantiaca</name>
    <dbReference type="NCBI Taxonomy" id="2602767"/>
    <lineage>
        <taxon>Bacteria</taxon>
        <taxon>Pseudomonadati</taxon>
        <taxon>Bacteroidota</taxon>
        <taxon>Saprospiria</taxon>
        <taxon>Saprospirales</taxon>
        <taxon>Lewinellaceae</taxon>
        <taxon>Neolewinella</taxon>
    </lineage>
</organism>
<gene>
    <name evidence="1" type="ORF">FUA23_06955</name>
</gene>
<comment type="caution">
    <text evidence="1">The sequence shown here is derived from an EMBL/GenBank/DDBJ whole genome shotgun (WGS) entry which is preliminary data.</text>
</comment>
<dbReference type="RefSeq" id="WP_147930009.1">
    <property type="nucleotide sequence ID" value="NZ_VOXD01000008.1"/>
</dbReference>
<sequence>MQSFLQNCCSLLFLVAITCGCQPSNPTGNSDTEQPDTGSHLTQALLLIQKMPFDLNDKNKVDGPYQQRKQVTIPSDLPPQNKWVMFEGPVLENDKVAYRFYADSRHRFDIYGKRVPDLVMDTVSWKYHDIMDWGSDILKVGNSLGLGSPAVYFQDSVYTFSNCDTKTIEVIETGGEKSMIRTTFKGLLIGGKTMDIVQDWTIEAGDYYSTIDLYMPEGVKLPDGMRFATGIVSLLPEVTSGTANGFDYLMNWGKQSFHKEGMGMAVMAKAEYGPQAIEDELSHLLVFDATEKVSYRFMAVWERDQSQTTNATDFKEMVEAATK</sequence>
<dbReference type="Pfam" id="PF16153">
    <property type="entry name" value="DUF4861"/>
    <property type="match status" value="1"/>
</dbReference>
<dbReference type="EMBL" id="VOXD01000008">
    <property type="protein sequence ID" value="TXF90252.1"/>
    <property type="molecule type" value="Genomic_DNA"/>
</dbReference>
<evidence type="ECO:0000313" key="2">
    <source>
        <dbReference type="Proteomes" id="UP000321907"/>
    </source>
</evidence>
<keyword evidence="2" id="KW-1185">Reference proteome</keyword>